<gene>
    <name evidence="3" type="ORF">DX908_13470</name>
</gene>
<dbReference type="InParanoid" id="A0A371RLD1"/>
<dbReference type="PANTHER" id="PTHR43752:SF2">
    <property type="entry name" value="BNR_ASP-BOX REPEAT FAMILY PROTEIN"/>
    <property type="match status" value="1"/>
</dbReference>
<evidence type="ECO:0000259" key="2">
    <source>
        <dbReference type="Pfam" id="PF13088"/>
    </source>
</evidence>
<accession>A0A371RLD1</accession>
<dbReference type="AlphaFoldDB" id="A0A371RLD1"/>
<dbReference type="PANTHER" id="PTHR43752">
    <property type="entry name" value="BNR/ASP-BOX REPEAT FAMILY PROTEIN"/>
    <property type="match status" value="1"/>
</dbReference>
<protein>
    <recommendedName>
        <fullName evidence="2">Sialidase domain-containing protein</fullName>
    </recommendedName>
</protein>
<dbReference type="InterPro" id="IPR011040">
    <property type="entry name" value="Sialidase"/>
</dbReference>
<dbReference type="Gene3D" id="2.120.10.10">
    <property type="match status" value="1"/>
</dbReference>
<evidence type="ECO:0000313" key="3">
    <source>
        <dbReference type="EMBL" id="RFB06186.1"/>
    </source>
</evidence>
<dbReference type="CDD" id="cd15482">
    <property type="entry name" value="Sialidase_non-viral"/>
    <property type="match status" value="1"/>
</dbReference>
<feature type="region of interest" description="Disordered" evidence="1">
    <location>
        <begin position="291"/>
        <end position="312"/>
    </location>
</feature>
<name>A0A371RLD1_9PROT</name>
<proteinExistence type="predicted"/>
<feature type="domain" description="Sialidase" evidence="2">
    <location>
        <begin position="82"/>
        <end position="369"/>
    </location>
</feature>
<dbReference type="Pfam" id="PF13088">
    <property type="entry name" value="BNR_2"/>
    <property type="match status" value="1"/>
</dbReference>
<sequence>MTPVSILKPLVLIFGATFLWGCSDAEPETAPPFHVADGLFEMRERDTLGRSRAEGAETYTVFRAEEGSAQYNHAAVLIGFNGQLYAMWQSSLQDEDAADTRVLYSVSDDGTEWSAPALLSAPLEQGIMTSGGWWTDGEKLIAYLLVWPERPGSPDHSYTLYRASTDGQTWSEPKAVMRKDGTALSGVIEQDMRALPDGRILTAVHEPPGLIVSPYYTDDPSGISGWTKGQMSNLPHEGLVSRELEPSWYRRADGALVMTFRDQASSHLKLASLSRDRGESWTTPVLTNFPDSRSKQSAGNLPNGTAFQVNNPSTDKTRLPLVLTLSEDGVLFDRAFLLRSREDLPPQRYEGKYKREGYSYPKSLVQDGWLYVAYATNKEDIEITRVPISSLTTPN</sequence>
<dbReference type="EMBL" id="QUQO01000001">
    <property type="protein sequence ID" value="RFB06186.1"/>
    <property type="molecule type" value="Genomic_DNA"/>
</dbReference>
<evidence type="ECO:0000313" key="4">
    <source>
        <dbReference type="Proteomes" id="UP000264589"/>
    </source>
</evidence>
<keyword evidence="4" id="KW-1185">Reference proteome</keyword>
<organism evidence="3 4">
    <name type="scientific">Parvularcula marina</name>
    <dbReference type="NCBI Taxonomy" id="2292771"/>
    <lineage>
        <taxon>Bacteria</taxon>
        <taxon>Pseudomonadati</taxon>
        <taxon>Pseudomonadota</taxon>
        <taxon>Alphaproteobacteria</taxon>
        <taxon>Parvularculales</taxon>
        <taxon>Parvularculaceae</taxon>
        <taxon>Parvularcula</taxon>
    </lineage>
</organism>
<evidence type="ECO:0000256" key="1">
    <source>
        <dbReference type="SAM" id="MobiDB-lite"/>
    </source>
</evidence>
<reference evidence="3 4" key="1">
    <citation type="submission" date="2018-08" db="EMBL/GenBank/DDBJ databases">
        <title>Parvularcula sp. SM1705, isolated from surface water of the South Sea China.</title>
        <authorList>
            <person name="Sun L."/>
        </authorList>
    </citation>
    <scope>NUCLEOTIDE SEQUENCE [LARGE SCALE GENOMIC DNA]</scope>
    <source>
        <strain evidence="3 4">SM1705</strain>
    </source>
</reference>
<dbReference type="InterPro" id="IPR036278">
    <property type="entry name" value="Sialidase_sf"/>
</dbReference>
<dbReference type="OrthoDB" id="41724at2"/>
<dbReference type="SUPFAM" id="SSF50939">
    <property type="entry name" value="Sialidases"/>
    <property type="match status" value="1"/>
</dbReference>
<dbReference type="Proteomes" id="UP000264589">
    <property type="component" value="Unassembled WGS sequence"/>
</dbReference>
<comment type="caution">
    <text evidence="3">The sequence shown here is derived from an EMBL/GenBank/DDBJ whole genome shotgun (WGS) entry which is preliminary data.</text>
</comment>